<name>A0AAD9Q103_ACRCE</name>
<sequence>MASSCFFKSRFNCEDGNLTTAGPARIQTIVKFSKEYKDDFYLTLEEKLRDNPNVTIGCHRNCVSTYTSKERLNRHRKRESCAAESDPSQPPIKQRRSTVQGFSFKSHCTIEKDKKHPDRWRRAVQCRTAYASPGKKSFKESILRVCDQLKDNVAEQVRFRVEGALSDLHAADARYHVDCMTNFMSPNSIAAAQNASTVYVNEDPAFDSVTEEMVKDKSRLWNSVQLHHLYQLLGGKILSRRALLLQIKEHFSDEIAVLSSPGLASTVVFNHDATKVLNLLRVPEDDQEETSVENLSKKIVSEVKQIKFDCSRYDIRITEEDMSTNVSPTLMDLLAAMTDNLKNTLPALLIGNIVTSALSSKPTNLQTALGNLLRDHKSIVNKLYRFGVTCSYDEIIRFKKSATLEATKDLKLSGIHEGRFGLIQTVADNFDADISSQNGKVTTHSLAMLITQPKTALYDDQTTHRESITRIQKSDMSKGVEYDIPVRRYQGPKTVLMPEKCSKKNVLPLKVLCSALIAEKRAKELDTAFLLGITQEESSCPDFVGAVGTLMQGSGLSEVLESTFAGVAKMLSGKKFPQNVRAMRLVVEDVLRGIMRNENITSMDELSSYLDKAASASKTSKLWVACLLKPVFIMMMYVRAEREGDWPLHLVAVKQMLPYFFAAAHVNYAQYGLYYLRSMESLGHEEISMFMKGEHVMHHIPGIWNGIWSDMFIETTFMRYGHGPRGIIGITLKPETLKTWALGLLICSRLEQDIADITEGERVTKQETHKEKTTARIRSDAKDRESIRIKLELCIDSLNPSSHPSNIVNIVSGKVADDAVNAQDAVSIGSEALKEQERQWPEGFRNTISRKVKTIADGKKFVSVGTEKVYDTTVIYSRVIGIQASSRELDLKKVLRHELAPVATSMFHDSGAARMCKAKSDIKKRLARESSSRIVQTNQAAIVLEGSAILWVVSRLQHKKCYKRRESI</sequence>
<feature type="region of interest" description="Disordered" evidence="1">
    <location>
        <begin position="74"/>
        <end position="99"/>
    </location>
</feature>
<dbReference type="PANTHER" id="PTHR46704">
    <property type="entry name" value="CXC DOMAIN-CONTAINING PROTEIN-RELATED"/>
    <property type="match status" value="1"/>
</dbReference>
<protein>
    <submittedName>
        <fullName evidence="2">Uncharacterized protein</fullName>
    </submittedName>
</protein>
<accession>A0AAD9Q103</accession>
<dbReference type="Proteomes" id="UP001249851">
    <property type="component" value="Unassembled WGS sequence"/>
</dbReference>
<reference evidence="2" key="2">
    <citation type="journal article" date="2023" name="Science">
        <title>Genomic signatures of disease resistance in endangered staghorn corals.</title>
        <authorList>
            <person name="Vollmer S.V."/>
            <person name="Selwyn J.D."/>
            <person name="Despard B.A."/>
            <person name="Roesel C.L."/>
        </authorList>
    </citation>
    <scope>NUCLEOTIDE SEQUENCE</scope>
    <source>
        <strain evidence="2">K2</strain>
    </source>
</reference>
<dbReference type="PANTHER" id="PTHR46704:SF1">
    <property type="entry name" value="TELOMERE LENGTH REGULATION PROTEIN TEL2 HOMOLOG"/>
    <property type="match status" value="1"/>
</dbReference>
<comment type="caution">
    <text evidence="2">The sequence shown here is derived from an EMBL/GenBank/DDBJ whole genome shotgun (WGS) entry which is preliminary data.</text>
</comment>
<dbReference type="AlphaFoldDB" id="A0AAD9Q103"/>
<proteinExistence type="predicted"/>
<keyword evidence="3" id="KW-1185">Reference proteome</keyword>
<dbReference type="EMBL" id="JARQWQ010000083">
    <property type="protein sequence ID" value="KAK2552772.1"/>
    <property type="molecule type" value="Genomic_DNA"/>
</dbReference>
<gene>
    <name evidence="2" type="ORF">P5673_025927</name>
</gene>
<evidence type="ECO:0000313" key="3">
    <source>
        <dbReference type="Proteomes" id="UP001249851"/>
    </source>
</evidence>
<organism evidence="2 3">
    <name type="scientific">Acropora cervicornis</name>
    <name type="common">Staghorn coral</name>
    <dbReference type="NCBI Taxonomy" id="6130"/>
    <lineage>
        <taxon>Eukaryota</taxon>
        <taxon>Metazoa</taxon>
        <taxon>Cnidaria</taxon>
        <taxon>Anthozoa</taxon>
        <taxon>Hexacorallia</taxon>
        <taxon>Scleractinia</taxon>
        <taxon>Astrocoeniina</taxon>
        <taxon>Acroporidae</taxon>
        <taxon>Acropora</taxon>
    </lineage>
</organism>
<reference evidence="2" key="1">
    <citation type="journal article" date="2023" name="G3 (Bethesda)">
        <title>Whole genome assembly and annotation of the endangered Caribbean coral Acropora cervicornis.</title>
        <authorList>
            <person name="Selwyn J.D."/>
            <person name="Vollmer S.V."/>
        </authorList>
    </citation>
    <scope>NUCLEOTIDE SEQUENCE</scope>
    <source>
        <strain evidence="2">K2</strain>
    </source>
</reference>
<evidence type="ECO:0000256" key="1">
    <source>
        <dbReference type="SAM" id="MobiDB-lite"/>
    </source>
</evidence>
<evidence type="ECO:0000313" key="2">
    <source>
        <dbReference type="EMBL" id="KAK2552772.1"/>
    </source>
</evidence>